<dbReference type="Pfam" id="PF01076">
    <property type="entry name" value="Mob_Pre"/>
    <property type="match status" value="1"/>
</dbReference>
<keyword evidence="1" id="KW-0175">Coiled coil</keyword>
<dbReference type="AlphaFoldDB" id="A0A0D6B6G9"/>
<proteinExistence type="predicted"/>
<dbReference type="PATRIC" id="fig|35806.4.peg.3389"/>
<dbReference type="GO" id="GO:0003677">
    <property type="term" value="F:DNA binding"/>
    <property type="evidence" value="ECO:0007669"/>
    <property type="project" value="InterPro"/>
</dbReference>
<dbReference type="EMBL" id="AP014800">
    <property type="protein sequence ID" value="BAQ70440.1"/>
    <property type="molecule type" value="Genomic_DNA"/>
</dbReference>
<sequence>MKDLPDTQTQLSPDGNPRAVSVRLESRNMSKAKGTRRHDFRIGTLPKYVKKERVHLNRILMPMRPLPQIKRENAELRKKAGRQRAMKSNAAVITSGIITFGREAARMFESLSSVEQDAAFLELAKVIAAQLDTSLESLVTHLDETTIHAHFTLRSYTTAGLALSEAAKRGTMASLQDLAAEIMQQYEPGIERGHRKWDRIEAGADYPNTLHRSVRELHQDLPAELEVLRRQRDEEQRALVELSSQRKAERVALDALLADREDAEVDLNLMWEDQQTRIAELARMKADQNAHRTELDALTASAEKTRRHLAELDAKAIEEEKKDKRRKAYMARLEKKEAAIAEQQADLAQRSADTEAAEAALAENARLIEAREAEVALREERQSEAAEKVRLEGEQLEARAVEVATQEDEVAAARSELVAEAENVRAQRGELDASLVAIDHVLASVETGKIRVQDNGKLALDDPAPVLAAPKSLRSRLLPSIIRLVRKIDETDKRASRVEAMMTRVRRFLRRPDVPKDVEKEANDIQSDWEM</sequence>
<name>A0A0D6B6G9_RHOSU</name>
<accession>A0A0D6B6G9</accession>
<evidence type="ECO:0000313" key="3">
    <source>
        <dbReference type="Proteomes" id="UP000064912"/>
    </source>
</evidence>
<dbReference type="CDD" id="cd17242">
    <property type="entry name" value="MobM_relaxase"/>
    <property type="match status" value="1"/>
</dbReference>
<dbReference type="Proteomes" id="UP000064912">
    <property type="component" value="Chromosome"/>
</dbReference>
<dbReference type="InterPro" id="IPR001668">
    <property type="entry name" value="Mob_Pre"/>
</dbReference>
<evidence type="ECO:0000313" key="2">
    <source>
        <dbReference type="EMBL" id="BAQ70440.1"/>
    </source>
</evidence>
<evidence type="ECO:0000256" key="1">
    <source>
        <dbReference type="SAM" id="Coils"/>
    </source>
</evidence>
<reference evidence="2 3" key="1">
    <citation type="submission" date="2015-02" db="EMBL/GenBank/DDBJ databases">
        <title>Genome sequene of Rhodovulum sulfidophilum DSM 2351.</title>
        <authorList>
            <person name="Nagao N."/>
        </authorList>
    </citation>
    <scope>NUCLEOTIDE SEQUENCE [LARGE SCALE GENOMIC DNA]</scope>
    <source>
        <strain evidence="2 3">DSM 2351</strain>
    </source>
</reference>
<feature type="coiled-coil region" evidence="1">
    <location>
        <begin position="295"/>
        <end position="353"/>
    </location>
</feature>
<dbReference type="Gene3D" id="3.30.930.30">
    <property type="match status" value="1"/>
</dbReference>
<gene>
    <name evidence="2" type="ORF">NHU_03300</name>
</gene>
<protein>
    <submittedName>
        <fullName evidence="2">Plasmid recombination enzyme type 1</fullName>
    </submittedName>
</protein>
<organism evidence="2 3">
    <name type="scientific">Rhodovulum sulfidophilum</name>
    <name type="common">Rhodobacter sulfidophilus</name>
    <dbReference type="NCBI Taxonomy" id="35806"/>
    <lineage>
        <taxon>Bacteria</taxon>
        <taxon>Pseudomonadati</taxon>
        <taxon>Pseudomonadota</taxon>
        <taxon>Alphaproteobacteria</taxon>
        <taxon>Rhodobacterales</taxon>
        <taxon>Paracoccaceae</taxon>
        <taxon>Rhodovulum</taxon>
    </lineage>
</organism>
<dbReference type="GO" id="GO:0006310">
    <property type="term" value="P:DNA recombination"/>
    <property type="evidence" value="ECO:0007669"/>
    <property type="project" value="InterPro"/>
</dbReference>
<dbReference type="KEGG" id="rsu:NHU_03300"/>